<dbReference type="PANTHER" id="PTHR28283">
    <property type="entry name" value="3',5'-CYCLIC-NUCLEOTIDE PHOSPHODIESTERASE 1"/>
    <property type="match status" value="1"/>
</dbReference>
<dbReference type="GO" id="GO:0004115">
    <property type="term" value="F:3',5'-cyclic-AMP phosphodiesterase activity"/>
    <property type="evidence" value="ECO:0007669"/>
    <property type="project" value="InterPro"/>
</dbReference>
<dbReference type="Proteomes" id="UP000710849">
    <property type="component" value="Unassembled WGS sequence"/>
</dbReference>
<dbReference type="GO" id="GO:0047555">
    <property type="term" value="F:3',5'-cyclic-GMP phosphodiesterase activity"/>
    <property type="evidence" value="ECO:0007669"/>
    <property type="project" value="TreeGrafter"/>
</dbReference>
<dbReference type="SUPFAM" id="SSF56281">
    <property type="entry name" value="Metallo-hydrolase/oxidoreductase"/>
    <property type="match status" value="1"/>
</dbReference>
<evidence type="ECO:0008006" key="4">
    <source>
        <dbReference type="Google" id="ProtNLM"/>
    </source>
</evidence>
<evidence type="ECO:0000313" key="3">
    <source>
        <dbReference type="Proteomes" id="UP000710849"/>
    </source>
</evidence>
<dbReference type="CDD" id="cd07735">
    <property type="entry name" value="class_II_PDE_MBL-fold"/>
    <property type="match status" value="1"/>
</dbReference>
<comment type="caution">
    <text evidence="2">The sequence shown here is derived from an EMBL/GenBank/DDBJ whole genome shotgun (WGS) entry which is preliminary data.</text>
</comment>
<dbReference type="Pfam" id="PF02112">
    <property type="entry name" value="PDEase_II"/>
    <property type="match status" value="1"/>
</dbReference>
<protein>
    <recommendedName>
        <fullName evidence="4">3',5'-cyclic-nucleotide phosphodiesterase</fullName>
    </recommendedName>
</protein>
<evidence type="ECO:0000256" key="1">
    <source>
        <dbReference type="SAM" id="MobiDB-lite"/>
    </source>
</evidence>
<dbReference type="PRINTS" id="PR00388">
    <property type="entry name" value="PDIESTERASE2"/>
</dbReference>
<dbReference type="AlphaFoldDB" id="A0A9P5IRV6"/>
<evidence type="ECO:0000313" key="2">
    <source>
        <dbReference type="EMBL" id="KAF7948625.1"/>
    </source>
</evidence>
<dbReference type="InterPro" id="IPR000396">
    <property type="entry name" value="Pdiesterase2"/>
</dbReference>
<reference evidence="2 3" key="1">
    <citation type="journal article" date="2020" name="Genome Biol. Evol.">
        <title>Comparative genomics of Sclerotiniaceae.</title>
        <authorList>
            <person name="Valero Jimenez C.A."/>
            <person name="Steentjes M."/>
            <person name="Scholten O.E."/>
            <person name="Van Kan J.A.L."/>
        </authorList>
    </citation>
    <scope>NUCLEOTIDE SEQUENCE [LARGE SCALE GENOMIC DNA]</scope>
    <source>
        <strain evidence="2 3">MUCL 94</strain>
    </source>
</reference>
<feature type="region of interest" description="Disordered" evidence="1">
    <location>
        <begin position="240"/>
        <end position="270"/>
    </location>
</feature>
<dbReference type="GO" id="GO:0006198">
    <property type="term" value="P:cAMP catabolic process"/>
    <property type="evidence" value="ECO:0007669"/>
    <property type="project" value="InterPro"/>
</dbReference>
<dbReference type="InterPro" id="IPR036866">
    <property type="entry name" value="RibonucZ/Hydroxyglut_hydro"/>
</dbReference>
<dbReference type="RefSeq" id="XP_038735157.1">
    <property type="nucleotide sequence ID" value="XM_038874548.1"/>
</dbReference>
<proteinExistence type="predicted"/>
<feature type="region of interest" description="Disordered" evidence="1">
    <location>
        <begin position="380"/>
        <end position="401"/>
    </location>
</feature>
<keyword evidence="3" id="KW-1185">Reference proteome</keyword>
<sequence length="489" mass="52987">MEHESGAGKSMQVIFLGASGGPLEDDCTSLLVRSVSLGWSKGSVLAVDAGVHLSAIDRMLQDHNPSTTERPYLLKEGAFAGLELPFKTTGANAAHIARNLVGAHLITHPHLDHISGGVISTASPSSKPRKIAGLASTIEALKDHIFNDVIWPNLSDENGGVGLVTFMRLISGGSSVLGDGPTKGYMEVVDGLAVKSWAVSHGPCIGSFPCMYSPFYFLRILNGGSDVSFVELHQSGSNYMNESGSPRTPIQKSSSHSHRSHYSPITIPHGSSEGLSFSPAEAARAYTSSACFIHDITSGNEILVWGDVEPDSLSLFPRNKQVWQDAAPKIAAGILKGIFIECSYDDSRPDDLLFGHLTPRYVVEELKFLATETEKCREDLRRRGSDRALSSSSPTGNLDMLKKSITTREKDKKSHPPLATSANYISSHRRAFGSGVLKGVKIILIHVKDKLDDKEDPRVNISKELREYEEELNFGCEFVVSEKGMSVLL</sequence>
<organism evidence="2 3">
    <name type="scientific">Botrytis byssoidea</name>
    <dbReference type="NCBI Taxonomy" id="139641"/>
    <lineage>
        <taxon>Eukaryota</taxon>
        <taxon>Fungi</taxon>
        <taxon>Dikarya</taxon>
        <taxon>Ascomycota</taxon>
        <taxon>Pezizomycotina</taxon>
        <taxon>Leotiomycetes</taxon>
        <taxon>Helotiales</taxon>
        <taxon>Sclerotiniaceae</taxon>
        <taxon>Botrytis</taxon>
    </lineage>
</organism>
<name>A0A9P5IRV6_9HELO</name>
<dbReference type="EMBL" id="RCSW01000006">
    <property type="protein sequence ID" value="KAF7948625.1"/>
    <property type="molecule type" value="Genomic_DNA"/>
</dbReference>
<feature type="compositionally biased region" description="Polar residues" evidence="1">
    <location>
        <begin position="240"/>
        <end position="252"/>
    </location>
</feature>
<gene>
    <name evidence="2" type="ORF">EAE97_004036</name>
</gene>
<dbReference type="GeneID" id="62147625"/>
<dbReference type="GO" id="GO:1902660">
    <property type="term" value="P:negative regulation of glucose mediated signaling pathway"/>
    <property type="evidence" value="ECO:0007669"/>
    <property type="project" value="TreeGrafter"/>
</dbReference>
<accession>A0A9P5IRV6</accession>
<dbReference type="PANTHER" id="PTHR28283:SF1">
    <property type="entry name" value="3',5'-CYCLIC-NUCLEOTIDE PHOSPHODIESTERASE 1"/>
    <property type="match status" value="1"/>
</dbReference>